<name>A0AAD9GKD3_9STRA</name>
<dbReference type="PANTHER" id="PTHR44329:SF214">
    <property type="entry name" value="PROTEIN KINASE DOMAIN-CONTAINING PROTEIN"/>
    <property type="match status" value="1"/>
</dbReference>
<comment type="caution">
    <text evidence="2">The sequence shown here is derived from an EMBL/GenBank/DDBJ whole genome shotgun (WGS) entry which is preliminary data.</text>
</comment>
<dbReference type="EMBL" id="JASMQC010000015">
    <property type="protein sequence ID" value="KAK1940016.1"/>
    <property type="molecule type" value="Genomic_DNA"/>
</dbReference>
<dbReference type="InterPro" id="IPR051681">
    <property type="entry name" value="Ser/Thr_Kinases-Pseudokinases"/>
</dbReference>
<evidence type="ECO:0000256" key="1">
    <source>
        <dbReference type="SAM" id="MobiDB-lite"/>
    </source>
</evidence>
<dbReference type="GO" id="GO:0004674">
    <property type="term" value="F:protein serine/threonine kinase activity"/>
    <property type="evidence" value="ECO:0007669"/>
    <property type="project" value="TreeGrafter"/>
</dbReference>
<dbReference type="PANTHER" id="PTHR44329">
    <property type="entry name" value="SERINE/THREONINE-PROTEIN KINASE TNNI3K-RELATED"/>
    <property type="match status" value="1"/>
</dbReference>
<gene>
    <name evidence="2" type="ORF">P3T76_008339</name>
</gene>
<accession>A0AAD9GKD3</accession>
<reference evidence="2" key="1">
    <citation type="submission" date="2023-08" db="EMBL/GenBank/DDBJ databases">
        <title>Reference Genome Resource for the Citrus Pathogen Phytophthora citrophthora.</title>
        <authorList>
            <person name="Moller H."/>
            <person name="Coetzee B."/>
            <person name="Rose L.J."/>
            <person name="Van Niekerk J.M."/>
        </authorList>
    </citation>
    <scope>NUCLEOTIDE SEQUENCE</scope>
    <source>
        <strain evidence="2">STE-U-9442</strain>
    </source>
</reference>
<evidence type="ECO:0008006" key="4">
    <source>
        <dbReference type="Google" id="ProtNLM"/>
    </source>
</evidence>
<keyword evidence="3" id="KW-1185">Reference proteome</keyword>
<feature type="region of interest" description="Disordered" evidence="1">
    <location>
        <begin position="1"/>
        <end position="24"/>
    </location>
</feature>
<evidence type="ECO:0000313" key="3">
    <source>
        <dbReference type="Proteomes" id="UP001259832"/>
    </source>
</evidence>
<dbReference type="SUPFAM" id="SSF56112">
    <property type="entry name" value="Protein kinase-like (PK-like)"/>
    <property type="match status" value="1"/>
</dbReference>
<dbReference type="AlphaFoldDB" id="A0AAD9GKD3"/>
<dbReference type="Gene3D" id="1.10.510.10">
    <property type="entry name" value="Transferase(Phosphotransferase) domain 1"/>
    <property type="match status" value="1"/>
</dbReference>
<evidence type="ECO:0000313" key="2">
    <source>
        <dbReference type="EMBL" id="KAK1940016.1"/>
    </source>
</evidence>
<proteinExistence type="predicted"/>
<organism evidence="2 3">
    <name type="scientific">Phytophthora citrophthora</name>
    <dbReference type="NCBI Taxonomy" id="4793"/>
    <lineage>
        <taxon>Eukaryota</taxon>
        <taxon>Sar</taxon>
        <taxon>Stramenopiles</taxon>
        <taxon>Oomycota</taxon>
        <taxon>Peronosporomycetes</taxon>
        <taxon>Peronosporales</taxon>
        <taxon>Peronosporaceae</taxon>
        <taxon>Phytophthora</taxon>
    </lineage>
</organism>
<dbReference type="InterPro" id="IPR011009">
    <property type="entry name" value="Kinase-like_dom_sf"/>
</dbReference>
<sequence>MLLTELDTNKIPYNNTRGPNGKALSDTTIVHRVASGRLYPKLRASCERTLKDLVAQCIAEDPSKRPTASEVARELREIQQEMAASLSKRAPWTTDFIGRGVRHPK</sequence>
<protein>
    <recommendedName>
        <fullName evidence="4">Protein kinase domain-containing protein</fullName>
    </recommendedName>
</protein>
<dbReference type="Proteomes" id="UP001259832">
    <property type="component" value="Unassembled WGS sequence"/>
</dbReference>